<evidence type="ECO:0000313" key="2">
    <source>
        <dbReference type="EMBL" id="KAH0562951.1"/>
    </source>
</evidence>
<sequence length="419" mass="48110">MTVVDFLPTQNDASSATYPLPFTGSPFELLWSDIKLFFRVLVYLWGVVVPIYPYGSGELDELYPSFDNVKALILHAILIVSQTFFILTIPFWFLYPLPLNVLVVYLVMFWMFNGVICRWLNGDGKPLTSRVPMDGWEKREGEKWVFMNGISIGNHWLQSNIDRLAMTFRREVTGVHNLTAGIIFDIIQCLIERDFCYNTGDSRQAYHLVKEALRDPANTKVIVILHSQGAIEGALMIDWLLADLPQILFRKLEVYTFGAAANHFNNPTLSDVPARSPIRTRRGSLWEEPEKRVIRHIEHYANQGDFVARWGVLNFTKGAKYRYNRFAGQLFEYKGATGHLLCQHYLDYMFAWDKEGMVAESNAFMDSMMDVERIIADQREGENALNKMENGTETVGMKPVKELSRLWKYRNGMSPVGSG</sequence>
<dbReference type="PANTHER" id="PTHR42044">
    <property type="entry name" value="DUF676 DOMAIN-CONTAINING PROTEIN-RELATED"/>
    <property type="match status" value="1"/>
</dbReference>
<dbReference type="Proteomes" id="UP000750711">
    <property type="component" value="Unassembled WGS sequence"/>
</dbReference>
<evidence type="ECO:0000313" key="3">
    <source>
        <dbReference type="Proteomes" id="UP000750711"/>
    </source>
</evidence>
<comment type="caution">
    <text evidence="2">The sequence shown here is derived from an EMBL/GenBank/DDBJ whole genome shotgun (WGS) entry which is preliminary data.</text>
</comment>
<keyword evidence="1" id="KW-1133">Transmembrane helix</keyword>
<feature type="transmembrane region" description="Helical" evidence="1">
    <location>
        <begin position="72"/>
        <end position="95"/>
    </location>
</feature>
<evidence type="ECO:0000256" key="1">
    <source>
        <dbReference type="SAM" id="Phobius"/>
    </source>
</evidence>
<accession>A0A9P8LE74</accession>
<proteinExistence type="predicted"/>
<evidence type="ECO:0008006" key="4">
    <source>
        <dbReference type="Google" id="ProtNLM"/>
    </source>
</evidence>
<gene>
    <name evidence="2" type="ORF">GP486_002484</name>
</gene>
<keyword evidence="1" id="KW-0812">Transmembrane</keyword>
<protein>
    <recommendedName>
        <fullName evidence="4">DUF676 domain-containing protein</fullName>
    </recommendedName>
</protein>
<dbReference type="AlphaFoldDB" id="A0A9P8LE74"/>
<organism evidence="2 3">
    <name type="scientific">Trichoglossum hirsutum</name>
    <dbReference type="NCBI Taxonomy" id="265104"/>
    <lineage>
        <taxon>Eukaryota</taxon>
        <taxon>Fungi</taxon>
        <taxon>Dikarya</taxon>
        <taxon>Ascomycota</taxon>
        <taxon>Pezizomycotina</taxon>
        <taxon>Geoglossomycetes</taxon>
        <taxon>Geoglossales</taxon>
        <taxon>Geoglossaceae</taxon>
        <taxon>Trichoglossum</taxon>
    </lineage>
</organism>
<dbReference type="PANTHER" id="PTHR42044:SF2">
    <property type="entry name" value="DUF676 DOMAIN-CONTAINING PROTEIN"/>
    <property type="match status" value="1"/>
</dbReference>
<reference evidence="2" key="1">
    <citation type="submission" date="2021-03" db="EMBL/GenBank/DDBJ databases">
        <title>Comparative genomics and phylogenomic investigation of the class Geoglossomycetes provide insights into ecological specialization and systematics.</title>
        <authorList>
            <person name="Melie T."/>
            <person name="Pirro S."/>
            <person name="Miller A.N."/>
            <person name="Quandt A."/>
        </authorList>
    </citation>
    <scope>NUCLEOTIDE SEQUENCE</scope>
    <source>
        <strain evidence="2">CAQ_001_2017</strain>
    </source>
</reference>
<feature type="transmembrane region" description="Helical" evidence="1">
    <location>
        <begin position="101"/>
        <end position="120"/>
    </location>
</feature>
<dbReference type="SUPFAM" id="SSF53474">
    <property type="entry name" value="alpha/beta-Hydrolases"/>
    <property type="match status" value="1"/>
</dbReference>
<keyword evidence="1" id="KW-0472">Membrane</keyword>
<dbReference type="InterPro" id="IPR029058">
    <property type="entry name" value="AB_hydrolase_fold"/>
</dbReference>
<name>A0A9P8LE74_9PEZI</name>
<keyword evidence="3" id="KW-1185">Reference proteome</keyword>
<dbReference type="EMBL" id="JAGHQM010000279">
    <property type="protein sequence ID" value="KAH0562951.1"/>
    <property type="molecule type" value="Genomic_DNA"/>
</dbReference>
<feature type="transmembrane region" description="Helical" evidence="1">
    <location>
        <begin position="36"/>
        <end position="52"/>
    </location>
</feature>